<dbReference type="GeneTree" id="ENSGT00940000158915"/>
<evidence type="ECO:0000256" key="7">
    <source>
        <dbReference type="ARBA" id="ARBA00023136"/>
    </source>
</evidence>
<accession>A0A8D0G8T6</accession>
<keyword evidence="4" id="KW-0732">Signal</keyword>
<evidence type="ECO:0000256" key="8">
    <source>
        <dbReference type="ARBA" id="ARBA00023157"/>
    </source>
</evidence>
<comment type="subcellular location">
    <subcellularLocation>
        <location evidence="1">Membrane</location>
        <topology evidence="1">Single-pass type I membrane protein</topology>
    </subcellularLocation>
</comment>
<evidence type="ECO:0000256" key="10">
    <source>
        <dbReference type="ARBA" id="ARBA00023180"/>
    </source>
</evidence>
<name>A0A8D0G8T6_SPHPU</name>
<organism evidence="14 15">
    <name type="scientific">Sphenodon punctatus</name>
    <name type="common">Tuatara</name>
    <name type="synonym">Hatteria punctata</name>
    <dbReference type="NCBI Taxonomy" id="8508"/>
    <lineage>
        <taxon>Eukaryota</taxon>
        <taxon>Metazoa</taxon>
        <taxon>Chordata</taxon>
        <taxon>Craniata</taxon>
        <taxon>Vertebrata</taxon>
        <taxon>Euteleostomi</taxon>
        <taxon>Lepidosauria</taxon>
        <taxon>Sphenodontia</taxon>
        <taxon>Sphenodontidae</taxon>
        <taxon>Sphenodon</taxon>
    </lineage>
</organism>
<feature type="domain" description="Fibronectin type-III" evidence="13">
    <location>
        <begin position="208"/>
        <end position="304"/>
    </location>
</feature>
<dbReference type="InterPro" id="IPR013783">
    <property type="entry name" value="Ig-like_fold"/>
</dbReference>
<dbReference type="Ensembl" id="ENSSPUT00000001901.1">
    <property type="protein sequence ID" value="ENSSPUP00000001804.1"/>
    <property type="gene ID" value="ENSSPUG00000001395.1"/>
</dbReference>
<evidence type="ECO:0000256" key="5">
    <source>
        <dbReference type="ARBA" id="ARBA00022737"/>
    </source>
</evidence>
<evidence type="ECO:0000256" key="1">
    <source>
        <dbReference type="ARBA" id="ARBA00004479"/>
    </source>
</evidence>
<evidence type="ECO:0000256" key="6">
    <source>
        <dbReference type="ARBA" id="ARBA00022989"/>
    </source>
</evidence>
<dbReference type="AlphaFoldDB" id="A0A8D0G8T6"/>
<keyword evidence="9" id="KW-0675">Receptor</keyword>
<dbReference type="PANTHER" id="PTHR48423:SF1">
    <property type="entry name" value="INTERLEUKIN-27 RECEPTOR SUBUNIT ALPHA"/>
    <property type="match status" value="1"/>
</dbReference>
<evidence type="ECO:0000256" key="4">
    <source>
        <dbReference type="ARBA" id="ARBA00022729"/>
    </source>
</evidence>
<feature type="region of interest" description="Disordered" evidence="11">
    <location>
        <begin position="548"/>
        <end position="567"/>
    </location>
</feature>
<keyword evidence="15" id="KW-1185">Reference proteome</keyword>
<comment type="similarity">
    <text evidence="2">Belongs to the type I cytokine receptor family. Type 2 subfamily.</text>
</comment>
<feature type="transmembrane region" description="Helical" evidence="12">
    <location>
        <begin position="404"/>
        <end position="425"/>
    </location>
</feature>
<reference evidence="14" key="2">
    <citation type="submission" date="2025-09" db="UniProtKB">
        <authorList>
            <consortium name="Ensembl"/>
        </authorList>
    </citation>
    <scope>IDENTIFICATION</scope>
</reference>
<keyword evidence="8" id="KW-1015">Disulfide bond</keyword>
<protein>
    <recommendedName>
        <fullName evidence="13">Fibronectin type-III domain-containing protein</fullName>
    </recommendedName>
</protein>
<evidence type="ECO:0000256" key="9">
    <source>
        <dbReference type="ARBA" id="ARBA00023170"/>
    </source>
</evidence>
<sequence length="625" mass="70360">MDVAKMEPPELKSIQSIRFQRDCISVDWKVAESGFHIKQVCELRYKTDVDPGWTVLPNISSTRPQIHFCGFLSDTDYRAQMRCRRHLGFGYWSKWSSGRDFTTHKTVPTGELDVWWKMKPAESGKKVDVQLLWKTMSQKDAGSKALSYWVSLNSGQKNRDPATICNTTETHCDFSTSAEIKRVYLTAYNAAGPSPAKEIVLFEKKGRPLPRIQVSPCNDHSFQVQWNPPRPLATGYIIEWHTVSSAEQGSSNVSWQKERGGSATWVQIKENIEPFQMYNISVYPLYKDGVGLPVHTTAYSSQKAPSSAPKLHLKSISKSEAELSWDPLPIEMQNGFITHYTIFWVSPSEETFSTVLNASSRSFTIKGLESSRMYKVHIMASTAVGGTNSTIMTLVTTLLNEKDILVIFLPFGMLLFAIIGLTLCFQRNNRMKNQFWPSIPDPANSSLGKWEPADLQEETLQAQSAREPSPVNISAITVLDKEAKKKPPTWRMTNSTPAPMCNLPKSYVHHSSSGQPSKETRPSSYVNGTGAVQYAQVVWDGYRDQQAPSPLYTRSDSTQPLLDNMTPSPKPYENLWFHGGQAEMGLCSQSFQEDTVFLKEPLMDFPLLRGLKIDGTEGLNNLRRL</sequence>
<keyword evidence="5" id="KW-0677">Repeat</keyword>
<dbReference type="OMA" id="WETHNSS"/>
<dbReference type="Pfam" id="PF00041">
    <property type="entry name" value="fn3"/>
    <property type="match status" value="2"/>
</dbReference>
<dbReference type="SMART" id="SM00060">
    <property type="entry name" value="FN3"/>
    <property type="match status" value="3"/>
</dbReference>
<evidence type="ECO:0000256" key="12">
    <source>
        <dbReference type="SAM" id="Phobius"/>
    </source>
</evidence>
<reference evidence="14" key="1">
    <citation type="submission" date="2025-08" db="UniProtKB">
        <authorList>
            <consortium name="Ensembl"/>
        </authorList>
    </citation>
    <scope>IDENTIFICATION</scope>
</reference>
<dbReference type="GO" id="GO:0004896">
    <property type="term" value="F:cytokine receptor activity"/>
    <property type="evidence" value="ECO:0007669"/>
    <property type="project" value="InterPro"/>
</dbReference>
<dbReference type="GO" id="GO:0005886">
    <property type="term" value="C:plasma membrane"/>
    <property type="evidence" value="ECO:0007669"/>
    <property type="project" value="UniProtKB-ARBA"/>
</dbReference>
<dbReference type="InterPro" id="IPR003961">
    <property type="entry name" value="FN3_dom"/>
</dbReference>
<evidence type="ECO:0000256" key="11">
    <source>
        <dbReference type="SAM" id="MobiDB-lite"/>
    </source>
</evidence>
<dbReference type="SUPFAM" id="SSF49265">
    <property type="entry name" value="Fibronectin type III"/>
    <property type="match status" value="2"/>
</dbReference>
<feature type="domain" description="Fibronectin type-III" evidence="13">
    <location>
        <begin position="305"/>
        <end position="400"/>
    </location>
</feature>
<dbReference type="PROSITE" id="PS50853">
    <property type="entry name" value="FN3"/>
    <property type="match status" value="3"/>
</dbReference>
<dbReference type="PANTHER" id="PTHR48423">
    <property type="entry name" value="INTERLEUKIN-27 RECEPTOR SUBUNIT ALPHA"/>
    <property type="match status" value="1"/>
</dbReference>
<evidence type="ECO:0000313" key="15">
    <source>
        <dbReference type="Proteomes" id="UP000694392"/>
    </source>
</evidence>
<dbReference type="Proteomes" id="UP000694392">
    <property type="component" value="Unplaced"/>
</dbReference>
<keyword evidence="3 12" id="KW-0812">Transmembrane</keyword>
<feature type="domain" description="Fibronectin type-III" evidence="13">
    <location>
        <begin position="8"/>
        <end position="106"/>
    </location>
</feature>
<dbReference type="InterPro" id="IPR036116">
    <property type="entry name" value="FN3_sf"/>
</dbReference>
<evidence type="ECO:0000313" key="14">
    <source>
        <dbReference type="Ensembl" id="ENSSPUP00000001804.1"/>
    </source>
</evidence>
<dbReference type="InterPro" id="IPR003529">
    <property type="entry name" value="Hematopoietin_rcpt_Gp130_CS"/>
</dbReference>
<proteinExistence type="inferred from homology"/>
<dbReference type="Gene3D" id="2.60.40.10">
    <property type="entry name" value="Immunoglobulins"/>
    <property type="match status" value="4"/>
</dbReference>
<evidence type="ECO:0000256" key="2">
    <source>
        <dbReference type="ARBA" id="ARBA00008921"/>
    </source>
</evidence>
<keyword evidence="7 12" id="KW-0472">Membrane</keyword>
<keyword evidence="10" id="KW-0325">Glycoprotein</keyword>
<dbReference type="InterPro" id="IPR052672">
    <property type="entry name" value="Type1_Cytokine_Rcpt_Type2"/>
</dbReference>
<keyword evidence="6 12" id="KW-1133">Transmembrane helix</keyword>
<evidence type="ECO:0000259" key="13">
    <source>
        <dbReference type="PROSITE" id="PS50853"/>
    </source>
</evidence>
<evidence type="ECO:0000256" key="3">
    <source>
        <dbReference type="ARBA" id="ARBA00022692"/>
    </source>
</evidence>
<feature type="region of interest" description="Disordered" evidence="11">
    <location>
        <begin position="506"/>
        <end position="527"/>
    </location>
</feature>
<feature type="compositionally biased region" description="Polar residues" evidence="11">
    <location>
        <begin position="509"/>
        <end position="527"/>
    </location>
</feature>
<dbReference type="CDD" id="cd00063">
    <property type="entry name" value="FN3"/>
    <property type="match status" value="3"/>
</dbReference>
<dbReference type="PROSITE" id="PS01353">
    <property type="entry name" value="HEMATOPO_REC_L_F2"/>
    <property type="match status" value="1"/>
</dbReference>